<comment type="caution">
    <text evidence="4">The sequence shown here is derived from an EMBL/GenBank/DDBJ whole genome shotgun (WGS) entry which is preliminary data.</text>
</comment>
<dbReference type="Proteomes" id="UP001360560">
    <property type="component" value="Unassembled WGS sequence"/>
</dbReference>
<keyword evidence="3" id="KW-0472">Membrane</keyword>
<feature type="region of interest" description="Disordered" evidence="2">
    <location>
        <begin position="1217"/>
        <end position="1247"/>
    </location>
</feature>
<sequence length="1247" mass="144013">MGGEGARKALFKALEQSFDKAFPNALELPFSCSLVSQIDQFKKEFNKDSALDMLEDSSFHDDLRQLYTEVIHKNKKNRVTYFHILTLLGPFIINFRHLLYWINECLTFALNSPGISNDVVVVSRYFLKSVIVMAHQSMGNSDLNSFQNFRKIRSKNSCYLFKLLLNLYFNNDLNFYQKDHIVTINASSDLEIFTQVLEISYEESPEIKEESIKTMESYEAKRFINLNIRPLLLEFLIYDPQFGFEIFNDYMKVPSFRLDTLSLLLNLIDQESFVLNLEILKSDSAIKEKEPSYFKTLVEAVTDNDERNHSDISDEELKRKVQNIYNKSHAIGDFKVDVKAIFETGLFKSICYCLIYDNDVIILNYALTIFVTILPAFYDELNKLILLMLVTLIRLLSYNRSLKMFISFQYNDFQKMLQRLVFDKVSTNKKLIPGFGDGSLKILSNSGLTEWTIIYKDINQGAFNYNQSAKLYTLLYGLFPNTALAFIKSPLDFFQTKFGVNLKDFVEMEHLTFFNEDDILTNSRDITVHHLFNEDLISCSTEDELTKSGKLRWQKEKKSNPSELLWYCLKFDRNISTKFFYPPDNIINQNILKLFLNDDSEIGVMKIRSNEKKLENANELFKLINLFKVELYGYDLHEKSGLGNTGSSPSFFSSNLESPLLYPLDSIQSIANRQSSLLSKSNSISRQRKQSIASLANDSFKDLDINESSDLMSVLNRQSQLFSKEPSFTTSSDGKENNDKSSSPNVGASSAIESPSLVPLDSNSFPNSNKDDYSKLKQENKELSEILEYYRRELLLVANDAEFSNMIRLMTNNELEKLKNQKYKGYLDMTKANELEYLKQHNNKKELDHLIEAQKKITREYTITKSRKKTNDSLNLQKIRDLRDEVLYLKNAQSTSERIIQDQKKQTENIKKLINDKDTLIMNLKRKISYSESQRKLVESLDKDSVGDGEPQHLKDFKTIQELNKEVRLLYDKKEMFKTSERVTKKESKELKKNFAEEIEKMTEKHNENLARLQSRCVEQISQKDMDIKKLKKAVSKLTNSLRDKHGQIQKLRKDLLEHKDSKPISIRNDISYVETFYDEAHSMMDNKSINTTNTLSRYGYGELQNPKTPPMRASISVHNPQLHSLDNTICRTNSNTSANTERKKLDLSGSRMSSIYVDATITPMRSIDNASMVLDDGASTYGVKGEKVVKSHAKKLYLTDSDESKRLVNKPSIQLNSGNVTIDSSNSHLSPTTSFSGNFENEKRRR</sequence>
<name>A0AAV5QVM4_9ASCO</name>
<organism evidence="4 5">
    <name type="scientific">Saccharomycopsis crataegensis</name>
    <dbReference type="NCBI Taxonomy" id="43959"/>
    <lineage>
        <taxon>Eukaryota</taxon>
        <taxon>Fungi</taxon>
        <taxon>Dikarya</taxon>
        <taxon>Ascomycota</taxon>
        <taxon>Saccharomycotina</taxon>
        <taxon>Saccharomycetes</taxon>
        <taxon>Saccharomycopsidaceae</taxon>
        <taxon>Saccharomycopsis</taxon>
    </lineage>
</organism>
<feature type="coiled-coil region" evidence="1">
    <location>
        <begin position="985"/>
        <end position="1016"/>
    </location>
</feature>
<feature type="compositionally biased region" description="Polar residues" evidence="2">
    <location>
        <begin position="1217"/>
        <end position="1240"/>
    </location>
</feature>
<dbReference type="AlphaFoldDB" id="A0AAV5QVM4"/>
<keyword evidence="5" id="KW-1185">Reference proteome</keyword>
<dbReference type="RefSeq" id="XP_064855947.1">
    <property type="nucleotide sequence ID" value="XM_064999875.1"/>
</dbReference>
<accession>A0AAV5QVM4</accession>
<dbReference type="EMBL" id="BTFZ01000020">
    <property type="protein sequence ID" value="GMM38952.1"/>
    <property type="molecule type" value="Genomic_DNA"/>
</dbReference>
<evidence type="ECO:0000256" key="2">
    <source>
        <dbReference type="SAM" id="MobiDB-lite"/>
    </source>
</evidence>
<proteinExistence type="predicted"/>
<protein>
    <submittedName>
        <fullName evidence="4">Uncharacterized protein</fullName>
    </submittedName>
</protein>
<feature type="compositionally biased region" description="Polar residues" evidence="2">
    <location>
        <begin position="740"/>
        <end position="753"/>
    </location>
</feature>
<keyword evidence="3" id="KW-0812">Transmembrane</keyword>
<keyword evidence="1" id="KW-0175">Coiled coil</keyword>
<feature type="transmembrane region" description="Helical" evidence="3">
    <location>
        <begin position="81"/>
        <end position="102"/>
    </location>
</feature>
<evidence type="ECO:0000256" key="1">
    <source>
        <dbReference type="SAM" id="Coils"/>
    </source>
</evidence>
<keyword evidence="3" id="KW-1133">Transmembrane helix</keyword>
<dbReference type="GeneID" id="90076940"/>
<reference evidence="4 5" key="1">
    <citation type="journal article" date="2023" name="Elife">
        <title>Identification of key yeast species and microbe-microbe interactions impacting larval growth of Drosophila in the wild.</title>
        <authorList>
            <person name="Mure A."/>
            <person name="Sugiura Y."/>
            <person name="Maeda R."/>
            <person name="Honda K."/>
            <person name="Sakurai N."/>
            <person name="Takahashi Y."/>
            <person name="Watada M."/>
            <person name="Katoh T."/>
            <person name="Gotoh A."/>
            <person name="Gotoh Y."/>
            <person name="Taniguchi I."/>
            <person name="Nakamura K."/>
            <person name="Hayashi T."/>
            <person name="Katayama T."/>
            <person name="Uemura T."/>
            <person name="Hattori Y."/>
        </authorList>
    </citation>
    <scope>NUCLEOTIDE SEQUENCE [LARGE SCALE GENOMIC DNA]</scope>
    <source>
        <strain evidence="4 5">SC-9</strain>
    </source>
</reference>
<evidence type="ECO:0000313" key="5">
    <source>
        <dbReference type="Proteomes" id="UP001360560"/>
    </source>
</evidence>
<feature type="region of interest" description="Disordered" evidence="2">
    <location>
        <begin position="725"/>
        <end position="773"/>
    </location>
</feature>
<evidence type="ECO:0000313" key="4">
    <source>
        <dbReference type="EMBL" id="GMM38952.1"/>
    </source>
</evidence>
<gene>
    <name evidence="4" type="ORF">DASC09_062910</name>
</gene>
<evidence type="ECO:0000256" key="3">
    <source>
        <dbReference type="SAM" id="Phobius"/>
    </source>
</evidence>